<proteinExistence type="predicted"/>
<evidence type="ECO:0000256" key="5">
    <source>
        <dbReference type="ARBA" id="ARBA00023136"/>
    </source>
</evidence>
<evidence type="ECO:0000256" key="2">
    <source>
        <dbReference type="ARBA" id="ARBA00022475"/>
    </source>
</evidence>
<gene>
    <name evidence="7" type="ordered locus">CTA_0108</name>
</gene>
<dbReference type="EMBL" id="CP000051">
    <property type="protein sequence ID" value="AAX50354.1"/>
    <property type="molecule type" value="Genomic_DNA"/>
</dbReference>
<dbReference type="HOGENOM" id="CLU_136658_0_0_0"/>
<dbReference type="Proteomes" id="UP000002532">
    <property type="component" value="Chromosome"/>
</dbReference>
<comment type="subcellular location">
    <subcellularLocation>
        <location evidence="1">Cell membrane</location>
    </subcellularLocation>
</comment>
<evidence type="ECO:0000313" key="7">
    <source>
        <dbReference type="EMBL" id="AAX50354.1"/>
    </source>
</evidence>
<keyword evidence="2" id="KW-1003">Cell membrane</keyword>
<evidence type="ECO:0000313" key="8">
    <source>
        <dbReference type="Proteomes" id="UP000002532"/>
    </source>
</evidence>
<feature type="transmembrane region" description="Helical" evidence="6">
    <location>
        <begin position="43"/>
        <end position="61"/>
    </location>
</feature>
<keyword evidence="8" id="KW-1185">Reference proteome</keyword>
<evidence type="ECO:0000256" key="3">
    <source>
        <dbReference type="ARBA" id="ARBA00022692"/>
    </source>
</evidence>
<evidence type="ECO:0000256" key="6">
    <source>
        <dbReference type="SAM" id="Phobius"/>
    </source>
</evidence>
<organism evidence="7 8">
    <name type="scientific">Chlamydia trachomatis serovar A (strain ATCC VR-571B / DSM 19440 / HAR-13)</name>
    <dbReference type="NCBI Taxonomy" id="315277"/>
    <lineage>
        <taxon>Bacteria</taxon>
        <taxon>Pseudomonadati</taxon>
        <taxon>Chlamydiota</taxon>
        <taxon>Chlamydiia</taxon>
        <taxon>Chlamydiales</taxon>
        <taxon>Chlamydiaceae</taxon>
        <taxon>Chlamydia/Chlamydophila group</taxon>
        <taxon>Chlamydia</taxon>
    </lineage>
</organism>
<keyword evidence="5 6" id="KW-0472">Membrane</keyword>
<dbReference type="KEGG" id="cta:CTA_0108"/>
<sequence>MLRLFQHILCFLEEDPSFVDVPQELSFVNEAFSGSMRWEVGRMLGSLLLLLGIFGGGCLLFRRFLRSRGHLPSGNSSIKILDQRVLASKTSIYVIKVANKTLVVAERGERVTLLSEFPPNTDLNELIQKDQKKPSTPRGEMLSGFLKQFKEKK</sequence>
<name>A0A0H2X0M5_CHLTA</name>
<keyword evidence="4 6" id="KW-1133">Transmembrane helix</keyword>
<dbReference type="RefSeq" id="WP_009872376.1">
    <property type="nucleotide sequence ID" value="NC_007429.1"/>
</dbReference>
<dbReference type="GO" id="GO:0016020">
    <property type="term" value="C:membrane"/>
    <property type="evidence" value="ECO:0007669"/>
    <property type="project" value="InterPro"/>
</dbReference>
<reference evidence="7 8" key="1">
    <citation type="journal article" date="2005" name="Infect. Immun.">
        <title>Comparative genomic analysis of Chlamydia trachomatis oculotropic and genitotropic strains.</title>
        <authorList>
            <person name="Carlson J.H."/>
            <person name="Porcella S.F."/>
            <person name="McClarty G."/>
            <person name="Caldwell H.D."/>
        </authorList>
    </citation>
    <scope>NUCLEOTIDE SEQUENCE [LARGE SCALE GENOMIC DNA]</scope>
    <source>
        <strain evidence="8">ATCC VR-571B / DSM 19440 / HAR-13</strain>
    </source>
</reference>
<dbReference type="AlphaFoldDB" id="A0A0H2X0M5"/>
<accession>A0A0H2X0M5</accession>
<protein>
    <submittedName>
        <fullName evidence="7">Uncharacterized protein</fullName>
    </submittedName>
</protein>
<keyword evidence="3 6" id="KW-0812">Transmembrane</keyword>
<dbReference type="GO" id="GO:0044781">
    <property type="term" value="P:bacterial-type flagellum organization"/>
    <property type="evidence" value="ECO:0007669"/>
    <property type="project" value="InterPro"/>
</dbReference>
<evidence type="ECO:0000256" key="1">
    <source>
        <dbReference type="ARBA" id="ARBA00004236"/>
    </source>
</evidence>
<dbReference type="InterPro" id="IPR022781">
    <property type="entry name" value="Flagellar_biosynth_FliO"/>
</dbReference>
<dbReference type="Pfam" id="PF04347">
    <property type="entry name" value="FliO"/>
    <property type="match status" value="1"/>
</dbReference>
<evidence type="ECO:0000256" key="4">
    <source>
        <dbReference type="ARBA" id="ARBA00022989"/>
    </source>
</evidence>